<sequence length="110" mass="12449">MPAQKTDRMYVKGVFTGYKRGLRNSHEHTSLVKVEGAFSKEDAEFYVGKKVCYVYRGKTATTRVGGKPTKVRAIWGKVTRSHGNSGSVRAKFRRNLPPQAMGNRIRILLY</sequence>
<protein>
    <submittedName>
        <fullName evidence="2">60S ribosomal protein L35a</fullName>
    </submittedName>
</protein>
<proteinExistence type="predicted"/>
<dbReference type="WBParaSite" id="RSKR_0000354800.1">
    <property type="protein sequence ID" value="RSKR_0000354800.1"/>
    <property type="gene ID" value="RSKR_0000354800"/>
</dbReference>
<accession>A0AC35TRD2</accession>
<evidence type="ECO:0000313" key="1">
    <source>
        <dbReference type="Proteomes" id="UP000095286"/>
    </source>
</evidence>
<name>A0AC35TRD2_9BILA</name>
<evidence type="ECO:0000313" key="2">
    <source>
        <dbReference type="WBParaSite" id="RSKR_0000354800.1"/>
    </source>
</evidence>
<reference evidence="2" key="1">
    <citation type="submission" date="2016-11" db="UniProtKB">
        <authorList>
            <consortium name="WormBaseParasite"/>
        </authorList>
    </citation>
    <scope>IDENTIFICATION</scope>
    <source>
        <strain evidence="2">KR3021</strain>
    </source>
</reference>
<dbReference type="Proteomes" id="UP000095286">
    <property type="component" value="Unplaced"/>
</dbReference>
<organism evidence="1 2">
    <name type="scientific">Rhabditophanes sp. KR3021</name>
    <dbReference type="NCBI Taxonomy" id="114890"/>
    <lineage>
        <taxon>Eukaryota</taxon>
        <taxon>Metazoa</taxon>
        <taxon>Ecdysozoa</taxon>
        <taxon>Nematoda</taxon>
        <taxon>Chromadorea</taxon>
        <taxon>Rhabditida</taxon>
        <taxon>Tylenchina</taxon>
        <taxon>Panagrolaimomorpha</taxon>
        <taxon>Strongyloidoidea</taxon>
        <taxon>Alloionematidae</taxon>
        <taxon>Rhabditophanes</taxon>
    </lineage>
</organism>